<evidence type="ECO:0000256" key="1">
    <source>
        <dbReference type="ARBA" id="ARBA00022729"/>
    </source>
</evidence>
<dbReference type="InterPro" id="IPR011098">
    <property type="entry name" value="G5_dom"/>
</dbReference>
<dbReference type="SMART" id="SM01208">
    <property type="entry name" value="G5"/>
    <property type="match status" value="1"/>
</dbReference>
<comment type="caution">
    <text evidence="4">The sequence shown here is derived from an EMBL/GenBank/DDBJ whole genome shotgun (WGS) entry which is preliminary data.</text>
</comment>
<dbReference type="InterPro" id="IPR007391">
    <property type="entry name" value="Vancomycin_resist_VanW"/>
</dbReference>
<dbReference type="EMBL" id="MYFO01000008">
    <property type="protein sequence ID" value="TFE89018.1"/>
    <property type="molecule type" value="Genomic_DNA"/>
</dbReference>
<dbReference type="Proteomes" id="UP000298246">
    <property type="component" value="Unassembled WGS sequence"/>
</dbReference>
<organism evidence="4 5">
    <name type="scientific">Paenibacillus athensensis</name>
    <dbReference type="NCBI Taxonomy" id="1967502"/>
    <lineage>
        <taxon>Bacteria</taxon>
        <taxon>Bacillati</taxon>
        <taxon>Bacillota</taxon>
        <taxon>Bacilli</taxon>
        <taxon>Bacillales</taxon>
        <taxon>Paenibacillaceae</taxon>
        <taxon>Paenibacillus</taxon>
    </lineage>
</organism>
<dbReference type="InterPro" id="IPR052913">
    <property type="entry name" value="Glycopeptide_resist_protein"/>
</dbReference>
<accession>A0A4Y8Q6W6</accession>
<evidence type="ECO:0000256" key="2">
    <source>
        <dbReference type="SAM" id="MobiDB-lite"/>
    </source>
</evidence>
<dbReference type="Pfam" id="PF12229">
    <property type="entry name" value="PG_binding_4"/>
    <property type="match status" value="1"/>
</dbReference>
<dbReference type="PANTHER" id="PTHR35788">
    <property type="entry name" value="EXPORTED PROTEIN-RELATED"/>
    <property type="match status" value="1"/>
</dbReference>
<dbReference type="PANTHER" id="PTHR35788:SF1">
    <property type="entry name" value="EXPORTED PROTEIN"/>
    <property type="match status" value="1"/>
</dbReference>
<dbReference type="Pfam" id="PF07501">
    <property type="entry name" value="G5"/>
    <property type="match status" value="1"/>
</dbReference>
<sequence length="482" mass="52332">MSDRSVSKYKIAAALALMLALGSGGTLYIYGTGSKLPARLQVADWQAGGLTYAQFQARLDEQIKLYSSMKVRLASPDPHVPGKELSLAELGLTVQRAEADQAIQTLFRAPLKDRIAARWTLRQARLPLRLSIDAAALQAKLPQVWKELYAQQPVPAQRTFGADDSIHYVPEQQVLRIDAAALLKAIEEQLPAFSGQLTGEQALTLTLPLVAQKPAVTVATLQQQGIERKISEFTTTFPVSGQGRIHNIRSTAASIQDLLLAPGETFDYSKIIAQTETRFGFQEAPVILNGKLVPGIGGGICQVSSTLYNAVLRTGLEIVERRNHSLPVSYVPLGQDATFSTGYINFKFRNTSGAYLLIRTVTTDRNVTVKLFGRMPAGLSYDIESHTVETLAPTVKYVHNPALRRGASVKLSSGKPGYVVETYRIVKMNGIVTGRELISKDRYSATPSLIAVNQGQPVPDNGSEPGPGKPIVEDGLKGPVFQ</sequence>
<feature type="domain" description="G5" evidence="3">
    <location>
        <begin position="377"/>
        <end position="456"/>
    </location>
</feature>
<gene>
    <name evidence="4" type="ORF">B5M42_08650</name>
</gene>
<feature type="region of interest" description="Disordered" evidence="2">
    <location>
        <begin position="451"/>
        <end position="482"/>
    </location>
</feature>
<protein>
    <recommendedName>
        <fullName evidence="3">G5 domain-containing protein</fullName>
    </recommendedName>
</protein>
<name>A0A4Y8Q6W6_9BACL</name>
<evidence type="ECO:0000313" key="4">
    <source>
        <dbReference type="EMBL" id="TFE89018.1"/>
    </source>
</evidence>
<dbReference type="Pfam" id="PF04294">
    <property type="entry name" value="VanW"/>
    <property type="match status" value="1"/>
</dbReference>
<keyword evidence="5" id="KW-1185">Reference proteome</keyword>
<evidence type="ECO:0000259" key="3">
    <source>
        <dbReference type="PROSITE" id="PS51109"/>
    </source>
</evidence>
<keyword evidence="1" id="KW-0732">Signal</keyword>
<dbReference type="Gene3D" id="2.20.230.10">
    <property type="entry name" value="Resuscitation-promoting factor rpfb"/>
    <property type="match status" value="1"/>
</dbReference>
<reference evidence="4 5" key="1">
    <citation type="submission" date="2017-03" db="EMBL/GenBank/DDBJ databases">
        <title>Isolation of Levoglucosan Utilizing Bacteria.</title>
        <authorList>
            <person name="Arya A.S."/>
        </authorList>
    </citation>
    <scope>NUCLEOTIDE SEQUENCE [LARGE SCALE GENOMIC DNA]</scope>
    <source>
        <strain evidence="4 5">MEC069</strain>
    </source>
</reference>
<proteinExistence type="predicted"/>
<dbReference type="AlphaFoldDB" id="A0A4Y8Q6W6"/>
<dbReference type="PROSITE" id="PS51109">
    <property type="entry name" value="G5"/>
    <property type="match status" value="1"/>
</dbReference>
<dbReference type="InterPro" id="IPR022029">
    <property type="entry name" value="YoaR-like_PG-bd"/>
</dbReference>
<evidence type="ECO:0000313" key="5">
    <source>
        <dbReference type="Proteomes" id="UP000298246"/>
    </source>
</evidence>